<dbReference type="Proteomes" id="UP000646548">
    <property type="component" value="Unassembled WGS sequence"/>
</dbReference>
<reference evidence="2" key="1">
    <citation type="journal article" name="BMC Genomics">
        <title>Long-read sequencing and de novo genome assembly of marine medaka (Oryzias melastigma).</title>
        <authorList>
            <person name="Liang P."/>
            <person name="Saqib H.S.A."/>
            <person name="Ni X."/>
            <person name="Shen Y."/>
        </authorList>
    </citation>
    <scope>NUCLEOTIDE SEQUENCE</scope>
    <source>
        <strain evidence="2">Bigg-433</strain>
    </source>
</reference>
<organism evidence="2 3">
    <name type="scientific">Oryzias melastigma</name>
    <name type="common">Marine medaka</name>
    <dbReference type="NCBI Taxonomy" id="30732"/>
    <lineage>
        <taxon>Eukaryota</taxon>
        <taxon>Metazoa</taxon>
        <taxon>Chordata</taxon>
        <taxon>Craniata</taxon>
        <taxon>Vertebrata</taxon>
        <taxon>Euteleostomi</taxon>
        <taxon>Actinopterygii</taxon>
        <taxon>Neopterygii</taxon>
        <taxon>Teleostei</taxon>
        <taxon>Neoteleostei</taxon>
        <taxon>Acanthomorphata</taxon>
        <taxon>Ovalentaria</taxon>
        <taxon>Atherinomorphae</taxon>
        <taxon>Beloniformes</taxon>
        <taxon>Adrianichthyidae</taxon>
        <taxon>Oryziinae</taxon>
        <taxon>Oryzias</taxon>
    </lineage>
</organism>
<dbReference type="EMBL" id="WKFB01000255">
    <property type="protein sequence ID" value="KAF6729391.1"/>
    <property type="molecule type" value="Genomic_DNA"/>
</dbReference>
<evidence type="ECO:0000256" key="1">
    <source>
        <dbReference type="SAM" id="MobiDB-lite"/>
    </source>
</evidence>
<protein>
    <submittedName>
        <fullName evidence="2">Uncharacterized protein</fullName>
    </submittedName>
</protein>
<dbReference type="AlphaFoldDB" id="A0A834FCQ2"/>
<sequence>MRRWSGESGDEEEAKLPTDRIWSATPHASHTYTPVSLSVDPHRRSQDLHQESEAFTDDLTELLHTCMHTCTAKQRHKRQDRHKNDLITEYMFYEVVLVSCRTY</sequence>
<gene>
    <name evidence="2" type="ORF">FQA47_023014</name>
</gene>
<name>A0A834FCQ2_ORYME</name>
<accession>A0A834FCQ2</accession>
<evidence type="ECO:0000313" key="2">
    <source>
        <dbReference type="EMBL" id="KAF6729391.1"/>
    </source>
</evidence>
<feature type="region of interest" description="Disordered" evidence="1">
    <location>
        <begin position="1"/>
        <end position="27"/>
    </location>
</feature>
<evidence type="ECO:0000313" key="3">
    <source>
        <dbReference type="Proteomes" id="UP000646548"/>
    </source>
</evidence>
<proteinExistence type="predicted"/>
<comment type="caution">
    <text evidence="2">The sequence shown here is derived from an EMBL/GenBank/DDBJ whole genome shotgun (WGS) entry which is preliminary data.</text>
</comment>